<dbReference type="EMBL" id="JAPMSZ010000012">
    <property type="protein sequence ID" value="KAJ5081349.1"/>
    <property type="molecule type" value="Genomic_DNA"/>
</dbReference>
<keyword evidence="2" id="KW-0812">Transmembrane</keyword>
<dbReference type="OrthoDB" id="4188781at2759"/>
<feature type="transmembrane region" description="Helical" evidence="2">
    <location>
        <begin position="112"/>
        <end position="131"/>
    </location>
</feature>
<organism evidence="3 4">
    <name type="scientific">Penicillium alfredii</name>
    <dbReference type="NCBI Taxonomy" id="1506179"/>
    <lineage>
        <taxon>Eukaryota</taxon>
        <taxon>Fungi</taxon>
        <taxon>Dikarya</taxon>
        <taxon>Ascomycota</taxon>
        <taxon>Pezizomycotina</taxon>
        <taxon>Eurotiomycetes</taxon>
        <taxon>Eurotiomycetidae</taxon>
        <taxon>Eurotiales</taxon>
        <taxon>Aspergillaceae</taxon>
        <taxon>Penicillium</taxon>
    </lineage>
</organism>
<feature type="region of interest" description="Disordered" evidence="1">
    <location>
        <begin position="270"/>
        <end position="314"/>
    </location>
</feature>
<dbReference type="GeneID" id="81399307"/>
<accession>A0A9W9EGI6</accession>
<dbReference type="AlphaFoldDB" id="A0A9W9EGI6"/>
<evidence type="ECO:0000256" key="2">
    <source>
        <dbReference type="SAM" id="Phobius"/>
    </source>
</evidence>
<feature type="region of interest" description="Disordered" evidence="1">
    <location>
        <begin position="231"/>
        <end position="254"/>
    </location>
</feature>
<sequence>MPRVLAYSLAGASMLFTFIVTILNGLSYATFQSLSTYTPTGLAPVGLSAVSCVALIVLSVLLHDDNRAGYCSMQWKMGVFYFTSAYLLIAAGSTAGAMASNTQFNSLSIARSVFWAISVFTQGLYGGYLLMTWSQRRSDPEWPRSYSHELGSSTNLDTVSSPPRAVCDPCGSVGLNPKRSSLRKFPRRSSRYSGGTLCFQNSEEDKYGSIDTSSSTLSPETSPIIDKVSESLEHRDTRPLLRGSGSIRSMPSLRRNQEIKLSLDTLVQPSPTASTLHTNPSQQTHIHPLFRSNSPSPSPTPTPGTMVKASPSAGQTITTKTLTRMRSARSLRDQTMRTPSPLPGLEFDESTGTYLDPTQGVSGILAGHVRRNVSEYEKRHDLNESAEEK</sequence>
<name>A0A9W9EGI6_9EURO</name>
<evidence type="ECO:0000313" key="4">
    <source>
        <dbReference type="Proteomes" id="UP001141434"/>
    </source>
</evidence>
<reference evidence="3" key="1">
    <citation type="submission" date="2022-11" db="EMBL/GenBank/DDBJ databases">
        <authorList>
            <person name="Petersen C."/>
        </authorList>
    </citation>
    <scope>NUCLEOTIDE SEQUENCE</scope>
    <source>
        <strain evidence="3">IBT 34128</strain>
    </source>
</reference>
<keyword evidence="4" id="KW-1185">Reference proteome</keyword>
<feature type="transmembrane region" description="Helical" evidence="2">
    <location>
        <begin position="41"/>
        <end position="62"/>
    </location>
</feature>
<protein>
    <submittedName>
        <fullName evidence="3">Uncharacterized protein</fullName>
    </submittedName>
</protein>
<reference evidence="3" key="2">
    <citation type="journal article" date="2023" name="IMA Fungus">
        <title>Comparative genomic study of the Penicillium genus elucidates a diverse pangenome and 15 lateral gene transfer events.</title>
        <authorList>
            <person name="Petersen C."/>
            <person name="Sorensen T."/>
            <person name="Nielsen M.R."/>
            <person name="Sondergaard T.E."/>
            <person name="Sorensen J.L."/>
            <person name="Fitzpatrick D.A."/>
            <person name="Frisvad J.C."/>
            <person name="Nielsen K.L."/>
        </authorList>
    </citation>
    <scope>NUCLEOTIDE SEQUENCE</scope>
    <source>
        <strain evidence="3">IBT 34128</strain>
    </source>
</reference>
<keyword evidence="2" id="KW-1133">Transmembrane helix</keyword>
<feature type="compositionally biased region" description="Polar residues" evidence="1">
    <location>
        <begin position="270"/>
        <end position="285"/>
    </location>
</feature>
<dbReference type="Proteomes" id="UP001141434">
    <property type="component" value="Unassembled WGS sequence"/>
</dbReference>
<feature type="transmembrane region" description="Helical" evidence="2">
    <location>
        <begin position="78"/>
        <end position="100"/>
    </location>
</feature>
<proteinExistence type="predicted"/>
<keyword evidence="2" id="KW-0472">Membrane</keyword>
<evidence type="ECO:0000256" key="1">
    <source>
        <dbReference type="SAM" id="MobiDB-lite"/>
    </source>
</evidence>
<evidence type="ECO:0000313" key="3">
    <source>
        <dbReference type="EMBL" id="KAJ5081349.1"/>
    </source>
</evidence>
<feature type="region of interest" description="Disordered" evidence="1">
    <location>
        <begin position="329"/>
        <end position="360"/>
    </location>
</feature>
<gene>
    <name evidence="3" type="ORF">NUU61_009613</name>
</gene>
<feature type="transmembrane region" description="Helical" evidence="2">
    <location>
        <begin position="7"/>
        <end position="29"/>
    </location>
</feature>
<dbReference type="RefSeq" id="XP_056506636.1">
    <property type="nucleotide sequence ID" value="XM_056660138.1"/>
</dbReference>
<comment type="caution">
    <text evidence="3">The sequence shown here is derived from an EMBL/GenBank/DDBJ whole genome shotgun (WGS) entry which is preliminary data.</text>
</comment>